<dbReference type="Proteomes" id="UP000521676">
    <property type="component" value="Unassembled WGS sequence"/>
</dbReference>
<comment type="similarity">
    <text evidence="2">Belongs to the SAM hydrolase / SAM-dependent halogenase family.</text>
</comment>
<evidence type="ECO:0000313" key="5">
    <source>
        <dbReference type="EMBL" id="NWJ49080.1"/>
    </source>
</evidence>
<proteinExistence type="inferred from homology"/>
<dbReference type="InterPro" id="IPR023228">
    <property type="entry name" value="SAM_OH_AdoTrfase_N_sf"/>
</dbReference>
<dbReference type="PIRSF" id="PIRSF006779">
    <property type="entry name" value="UCP006779"/>
    <property type="match status" value="1"/>
</dbReference>
<dbReference type="SUPFAM" id="SSF101852">
    <property type="entry name" value="Bacterial fluorinating enzyme, C-terminal domain"/>
    <property type="match status" value="1"/>
</dbReference>
<dbReference type="SUPFAM" id="SSF102522">
    <property type="entry name" value="Bacterial fluorinating enzyme, N-terminal domain"/>
    <property type="match status" value="1"/>
</dbReference>
<dbReference type="Gene3D" id="3.40.50.10790">
    <property type="entry name" value="S-adenosyl-l-methionine hydroxide adenosyltransferase, N-terminal"/>
    <property type="match status" value="1"/>
</dbReference>
<protein>
    <submittedName>
        <fullName evidence="5">SAM-dependent chlorinase/fluorinase</fullName>
    </submittedName>
</protein>
<reference evidence="5 7" key="1">
    <citation type="submission" date="2020-06" db="EMBL/GenBank/DDBJ databases">
        <title>Anoxygenic phototrophic Chloroflexota member uses a Type I reaction center.</title>
        <authorList>
            <person name="Tsuji J.M."/>
            <person name="Shaw N.A."/>
            <person name="Nagashima S."/>
            <person name="Venkiteswaran J."/>
            <person name="Schiff S.L."/>
            <person name="Hanada S."/>
            <person name="Tank M."/>
            <person name="Neufeld J.D."/>
        </authorList>
    </citation>
    <scope>NUCLEOTIDE SEQUENCE [LARGE SCALE GENOMIC DNA]</scope>
    <source>
        <strain evidence="5">L227-S17</strain>
    </source>
</reference>
<evidence type="ECO:0000256" key="2">
    <source>
        <dbReference type="ARBA" id="ARBA00024035"/>
    </source>
</evidence>
<dbReference type="EMBL" id="JACATZ010000003">
    <property type="protein sequence ID" value="NWJ49080.1"/>
    <property type="molecule type" value="Genomic_DNA"/>
</dbReference>
<evidence type="ECO:0000259" key="3">
    <source>
        <dbReference type="Pfam" id="PF01887"/>
    </source>
</evidence>
<dbReference type="InterPro" id="IPR002747">
    <property type="entry name" value="SAM_OH_AdoTrfase"/>
</dbReference>
<dbReference type="PANTHER" id="PTHR35092">
    <property type="entry name" value="CHLORINASE MJ1651"/>
    <property type="match status" value="1"/>
</dbReference>
<reference evidence="6" key="2">
    <citation type="journal article" date="2024" name="Nature">
        <title>Anoxygenic phototroph of the Chloroflexota uses a type I reaction centre.</title>
        <authorList>
            <person name="Tsuji J.M."/>
            <person name="Shaw N.A."/>
            <person name="Nagashima S."/>
            <person name="Venkiteswaran J.J."/>
            <person name="Schiff S.L."/>
            <person name="Watanabe T."/>
            <person name="Fukui M."/>
            <person name="Hanada S."/>
            <person name="Tank M."/>
            <person name="Neufeld J.D."/>
        </authorList>
    </citation>
    <scope>NUCLEOTIDE SEQUENCE</scope>
    <source>
        <strain evidence="6">L227-S17</strain>
    </source>
</reference>
<dbReference type="Proteomes" id="UP001431572">
    <property type="component" value="Chromosome 2"/>
</dbReference>
<organism evidence="5 7">
    <name type="scientific">Candidatus Chlorohelix allophototropha</name>
    <dbReference type="NCBI Taxonomy" id="3003348"/>
    <lineage>
        <taxon>Bacteria</taxon>
        <taxon>Bacillati</taxon>
        <taxon>Chloroflexota</taxon>
        <taxon>Chloroflexia</taxon>
        <taxon>Candidatus Chloroheliales</taxon>
        <taxon>Candidatus Chloroheliaceae</taxon>
        <taxon>Candidatus Chlorohelix</taxon>
    </lineage>
</organism>
<name>A0A8T7MAA4_9CHLR</name>
<accession>A0A8T7MAA4</accession>
<dbReference type="AlphaFoldDB" id="A0A8T7MAA4"/>
<evidence type="ECO:0000313" key="8">
    <source>
        <dbReference type="Proteomes" id="UP001431572"/>
    </source>
</evidence>
<dbReference type="EMBL" id="CP128400">
    <property type="protein sequence ID" value="WJW69008.1"/>
    <property type="molecule type" value="Genomic_DNA"/>
</dbReference>
<keyword evidence="8" id="KW-1185">Reference proteome</keyword>
<dbReference type="RefSeq" id="WP_341470911.1">
    <property type="nucleotide sequence ID" value="NZ_CP128400.1"/>
</dbReference>
<evidence type="ECO:0000313" key="7">
    <source>
        <dbReference type="Proteomes" id="UP000521676"/>
    </source>
</evidence>
<dbReference type="InterPro" id="IPR023227">
    <property type="entry name" value="SAM_OH_AdoTrfase_C_sf"/>
</dbReference>
<gene>
    <name evidence="5" type="ORF">HXX08_24750</name>
    <name evidence="6" type="ORF">OZ401_002599</name>
</gene>
<feature type="domain" description="S-adenosyl-l-methionine hydroxide adenosyltransferase N-terminal" evidence="3">
    <location>
        <begin position="4"/>
        <end position="150"/>
    </location>
</feature>
<dbReference type="InterPro" id="IPR046470">
    <property type="entry name" value="SAM_HAT_C"/>
</dbReference>
<evidence type="ECO:0000256" key="1">
    <source>
        <dbReference type="ARBA" id="ARBA00022691"/>
    </source>
</evidence>
<evidence type="ECO:0000313" key="6">
    <source>
        <dbReference type="EMBL" id="WJW69008.1"/>
    </source>
</evidence>
<evidence type="ECO:0000259" key="4">
    <source>
        <dbReference type="Pfam" id="PF20257"/>
    </source>
</evidence>
<dbReference type="Pfam" id="PF01887">
    <property type="entry name" value="SAM_HAT_N"/>
    <property type="match status" value="1"/>
</dbReference>
<sequence>MAVITLTTDFGSLDGYVGMMKGVIHAINPQATVIDLTHEVEPQNILNGAYHVFNAHRHFAPGTIHVAVVDPGVGTNRRAIGMKIAERGYFIGPDNGLFSYFLNTYADLQVRELNNPAFHLSEISNTFHGRDIFAPVAAFLSRDAPFEQVGAVFDPSALVRLENILPEWHNLPDTKKILKGRVLHIDHFGNVISNIRREHLTHFGQEALNNARVSVPGQLLANGIRETYGTAENGEIIALFGSGGYLEIAQVNEQAAYVTTLIENSVYLKQRVVQIGFPFEVELPYWASNVPDLPPLL</sequence>
<dbReference type="InterPro" id="IPR046469">
    <property type="entry name" value="SAM_HAT_N"/>
</dbReference>
<feature type="domain" description="S-adenosyl-l-methionine hydroxide adenosyltransferase C-terminal" evidence="4">
    <location>
        <begin position="180"/>
        <end position="258"/>
    </location>
</feature>
<dbReference type="PANTHER" id="PTHR35092:SF1">
    <property type="entry name" value="CHLORINASE MJ1651"/>
    <property type="match status" value="1"/>
</dbReference>
<dbReference type="Gene3D" id="2.40.30.90">
    <property type="entry name" value="Bacterial fluorinating enzyme like"/>
    <property type="match status" value="1"/>
</dbReference>
<keyword evidence="1" id="KW-0949">S-adenosyl-L-methionine</keyword>
<dbReference type="Pfam" id="PF20257">
    <property type="entry name" value="SAM_HAT_C"/>
    <property type="match status" value="1"/>
</dbReference>